<gene>
    <name evidence="1" type="ORF">I595_1582</name>
</gene>
<reference evidence="1 2" key="1">
    <citation type="submission" date="2015-09" db="EMBL/GenBank/DDBJ databases">
        <title>Genome sequence of the marine flavobacterium Croceitalea dokdonensis DOKDO 023 that contains proton- and sodium-pumping rhodopsins.</title>
        <authorList>
            <person name="Kwon S.-K."/>
            <person name="Lee H.K."/>
            <person name="Kwak M.-J."/>
            <person name="Kim J.F."/>
        </authorList>
    </citation>
    <scope>NUCLEOTIDE SEQUENCE [LARGE SCALE GENOMIC DNA]</scope>
    <source>
        <strain evidence="1 2">DOKDO 023</strain>
    </source>
</reference>
<protein>
    <submittedName>
        <fullName evidence="1">Uncharacterized protein</fullName>
    </submittedName>
</protein>
<proteinExistence type="predicted"/>
<dbReference type="Proteomes" id="UP000050280">
    <property type="component" value="Unassembled WGS sequence"/>
</dbReference>
<dbReference type="EMBL" id="LDJX01000003">
    <property type="protein sequence ID" value="KPM31934.1"/>
    <property type="molecule type" value="Genomic_DNA"/>
</dbReference>
<dbReference type="STRING" id="1300341.I595_1582"/>
<dbReference type="AlphaFoldDB" id="A0A0P7AVK9"/>
<accession>A0A0P7AVK9</accession>
<evidence type="ECO:0000313" key="2">
    <source>
        <dbReference type="Proteomes" id="UP000050280"/>
    </source>
</evidence>
<keyword evidence="2" id="KW-1185">Reference proteome</keyword>
<organism evidence="1 2">
    <name type="scientific">Croceitalea dokdonensis DOKDO 023</name>
    <dbReference type="NCBI Taxonomy" id="1300341"/>
    <lineage>
        <taxon>Bacteria</taxon>
        <taxon>Pseudomonadati</taxon>
        <taxon>Bacteroidota</taxon>
        <taxon>Flavobacteriia</taxon>
        <taxon>Flavobacteriales</taxon>
        <taxon>Flavobacteriaceae</taxon>
        <taxon>Croceitalea</taxon>
    </lineage>
</organism>
<comment type="caution">
    <text evidence="1">The sequence shown here is derived from an EMBL/GenBank/DDBJ whole genome shotgun (WGS) entry which is preliminary data.</text>
</comment>
<sequence>MKNDQGSPKGQEEQQGDGVGKDFYHAAKIKNHPLWADGLDIEFLFLIRLGVT</sequence>
<name>A0A0P7AVK9_9FLAO</name>
<evidence type="ECO:0000313" key="1">
    <source>
        <dbReference type="EMBL" id="KPM31934.1"/>
    </source>
</evidence>